<dbReference type="Proteomes" id="UP000076066">
    <property type="component" value="Chromosome"/>
</dbReference>
<sequence>MLFFCYSAFPFPGEKAAMKTAPALMINLSEDLYLRLQALAEAGQCQLEELVFRACEDFVEREEEFLQVRDTLESGQDIRVTVCVPSAPLGDVSPVPKG</sequence>
<accession>A0A143DCR1</accession>
<proteinExistence type="predicted"/>
<dbReference type="EMBL" id="CP014525">
    <property type="protein sequence ID" value="AMW34541.1"/>
    <property type="molecule type" value="Genomic_DNA"/>
</dbReference>
<dbReference type="AlphaFoldDB" id="A0A143DCR1"/>
<protein>
    <submittedName>
        <fullName evidence="1">Uncharacterized protein</fullName>
    </submittedName>
</protein>
<evidence type="ECO:0000313" key="2">
    <source>
        <dbReference type="Proteomes" id="UP000076066"/>
    </source>
</evidence>
<name>A0A143DCR1_9PROT</name>
<dbReference type="KEGG" id="hjo:AY555_04380"/>
<keyword evidence="2" id="KW-1185">Reference proteome</keyword>
<reference evidence="1 2" key="1">
    <citation type="submission" date="2016-02" db="EMBL/GenBank/DDBJ databases">
        <title>Complete Genome of H5569, the type strain of the newly described species Haematospirillium jordaniae.</title>
        <authorList>
            <person name="Nicholson A.C."/>
            <person name="Humrighouse B.W."/>
            <person name="Loparov V."/>
            <person name="McQuiston J.R."/>
        </authorList>
    </citation>
    <scope>NUCLEOTIDE SEQUENCE [LARGE SCALE GENOMIC DNA]</scope>
    <source>
        <strain evidence="1 2">H5569</strain>
    </source>
</reference>
<organism evidence="1 2">
    <name type="scientific">Haematospirillum jordaniae</name>
    <dbReference type="NCBI Taxonomy" id="1549855"/>
    <lineage>
        <taxon>Bacteria</taxon>
        <taxon>Pseudomonadati</taxon>
        <taxon>Pseudomonadota</taxon>
        <taxon>Alphaproteobacteria</taxon>
        <taxon>Rhodospirillales</taxon>
        <taxon>Novispirillaceae</taxon>
        <taxon>Haematospirillum</taxon>
    </lineage>
</organism>
<evidence type="ECO:0000313" key="1">
    <source>
        <dbReference type="EMBL" id="AMW34541.1"/>
    </source>
</evidence>
<gene>
    <name evidence="1" type="ORF">AY555_04380</name>
</gene>